<organism evidence="2 3">
    <name type="scientific">Acorus gramineus</name>
    <name type="common">Dwarf sweet flag</name>
    <dbReference type="NCBI Taxonomy" id="55184"/>
    <lineage>
        <taxon>Eukaryota</taxon>
        <taxon>Viridiplantae</taxon>
        <taxon>Streptophyta</taxon>
        <taxon>Embryophyta</taxon>
        <taxon>Tracheophyta</taxon>
        <taxon>Spermatophyta</taxon>
        <taxon>Magnoliopsida</taxon>
        <taxon>Liliopsida</taxon>
        <taxon>Acoraceae</taxon>
        <taxon>Acorus</taxon>
    </lineage>
</organism>
<sequence length="187" mass="22443">MRSTYIRWRELSSPSSYFYNRFKDIVQIGMDDRLLYGLDLGGHLFTIDAFRRTITKLPVPRLRSRNMYLIESTGNVYTVLEFRHRRNGRLRPMKFKVFQLDLLNLAWVKVDDLGDRVALHVSESCSTLVRTRKGMGNRIYFFDGKFHNKQYWNVYDMKNRSIKRGPKFNYEHVDGLSWFMPSLRLRQ</sequence>
<dbReference type="InterPro" id="IPR005174">
    <property type="entry name" value="KIB1-4_b-propeller"/>
</dbReference>
<name>A0AAV9AYN2_ACOGR</name>
<protein>
    <recommendedName>
        <fullName evidence="1">KIB1-4 beta-propeller domain-containing protein</fullName>
    </recommendedName>
</protein>
<evidence type="ECO:0000259" key="1">
    <source>
        <dbReference type="Pfam" id="PF03478"/>
    </source>
</evidence>
<evidence type="ECO:0000313" key="2">
    <source>
        <dbReference type="EMBL" id="KAK1269367.1"/>
    </source>
</evidence>
<dbReference type="EMBL" id="JAUJYN010000006">
    <property type="protein sequence ID" value="KAK1269367.1"/>
    <property type="molecule type" value="Genomic_DNA"/>
</dbReference>
<proteinExistence type="predicted"/>
<accession>A0AAV9AYN2</accession>
<dbReference type="PANTHER" id="PTHR33127:SF5">
    <property type="entry name" value="TRANSMEMBRANE PROTEIN"/>
    <property type="match status" value="1"/>
</dbReference>
<dbReference type="Proteomes" id="UP001179952">
    <property type="component" value="Unassembled WGS sequence"/>
</dbReference>
<dbReference type="Pfam" id="PF03478">
    <property type="entry name" value="Beta-prop_KIB1-4"/>
    <property type="match status" value="1"/>
</dbReference>
<dbReference type="AlphaFoldDB" id="A0AAV9AYN2"/>
<reference evidence="2" key="2">
    <citation type="submission" date="2023-06" db="EMBL/GenBank/DDBJ databases">
        <authorList>
            <person name="Ma L."/>
            <person name="Liu K.-W."/>
            <person name="Li Z."/>
            <person name="Hsiao Y.-Y."/>
            <person name="Qi Y."/>
            <person name="Fu T."/>
            <person name="Tang G."/>
            <person name="Zhang D."/>
            <person name="Sun W.-H."/>
            <person name="Liu D.-K."/>
            <person name="Li Y."/>
            <person name="Chen G.-Z."/>
            <person name="Liu X.-D."/>
            <person name="Liao X.-Y."/>
            <person name="Jiang Y.-T."/>
            <person name="Yu X."/>
            <person name="Hao Y."/>
            <person name="Huang J."/>
            <person name="Zhao X.-W."/>
            <person name="Ke S."/>
            <person name="Chen Y.-Y."/>
            <person name="Wu W.-L."/>
            <person name="Hsu J.-L."/>
            <person name="Lin Y.-F."/>
            <person name="Huang M.-D."/>
            <person name="Li C.-Y."/>
            <person name="Huang L."/>
            <person name="Wang Z.-W."/>
            <person name="Zhao X."/>
            <person name="Zhong W.-Y."/>
            <person name="Peng D.-H."/>
            <person name="Ahmad S."/>
            <person name="Lan S."/>
            <person name="Zhang J.-S."/>
            <person name="Tsai W.-C."/>
            <person name="Van De Peer Y."/>
            <person name="Liu Z.-J."/>
        </authorList>
    </citation>
    <scope>NUCLEOTIDE SEQUENCE</scope>
    <source>
        <strain evidence="2">SCP</strain>
        <tissue evidence="2">Leaves</tissue>
    </source>
</reference>
<comment type="caution">
    <text evidence="2">The sequence shown here is derived from an EMBL/GenBank/DDBJ whole genome shotgun (WGS) entry which is preliminary data.</text>
</comment>
<dbReference type="PANTHER" id="PTHR33127">
    <property type="entry name" value="TRANSMEMBRANE PROTEIN"/>
    <property type="match status" value="1"/>
</dbReference>
<evidence type="ECO:0000313" key="3">
    <source>
        <dbReference type="Proteomes" id="UP001179952"/>
    </source>
</evidence>
<keyword evidence="3" id="KW-1185">Reference proteome</keyword>
<reference evidence="2" key="1">
    <citation type="journal article" date="2023" name="Nat. Commun.">
        <title>Diploid and tetraploid genomes of Acorus and the evolution of monocots.</title>
        <authorList>
            <person name="Ma L."/>
            <person name="Liu K.W."/>
            <person name="Li Z."/>
            <person name="Hsiao Y.Y."/>
            <person name="Qi Y."/>
            <person name="Fu T."/>
            <person name="Tang G.D."/>
            <person name="Zhang D."/>
            <person name="Sun W.H."/>
            <person name="Liu D.K."/>
            <person name="Li Y."/>
            <person name="Chen G.Z."/>
            <person name="Liu X.D."/>
            <person name="Liao X.Y."/>
            <person name="Jiang Y.T."/>
            <person name="Yu X."/>
            <person name="Hao Y."/>
            <person name="Huang J."/>
            <person name="Zhao X.W."/>
            <person name="Ke S."/>
            <person name="Chen Y.Y."/>
            <person name="Wu W.L."/>
            <person name="Hsu J.L."/>
            <person name="Lin Y.F."/>
            <person name="Huang M.D."/>
            <person name="Li C.Y."/>
            <person name="Huang L."/>
            <person name="Wang Z.W."/>
            <person name="Zhao X."/>
            <person name="Zhong W.Y."/>
            <person name="Peng D.H."/>
            <person name="Ahmad S."/>
            <person name="Lan S."/>
            <person name="Zhang J.S."/>
            <person name="Tsai W.C."/>
            <person name="Van de Peer Y."/>
            <person name="Liu Z.J."/>
        </authorList>
    </citation>
    <scope>NUCLEOTIDE SEQUENCE</scope>
    <source>
        <strain evidence="2">SCP</strain>
    </source>
</reference>
<gene>
    <name evidence="2" type="ORF">QJS04_geneDACA013757</name>
</gene>
<feature type="domain" description="KIB1-4 beta-propeller" evidence="1">
    <location>
        <begin position="7"/>
        <end position="156"/>
    </location>
</feature>